<feature type="region of interest" description="Disordered" evidence="1">
    <location>
        <begin position="165"/>
        <end position="193"/>
    </location>
</feature>
<dbReference type="InterPro" id="IPR036412">
    <property type="entry name" value="HAD-like_sf"/>
</dbReference>
<dbReference type="InterPro" id="IPR023214">
    <property type="entry name" value="HAD_sf"/>
</dbReference>
<organism evidence="2 3">
    <name type="scientific">Candidatus Pullilachnospira stercoravium</name>
    <dbReference type="NCBI Taxonomy" id="2840913"/>
    <lineage>
        <taxon>Bacteria</taxon>
        <taxon>Bacillati</taxon>
        <taxon>Bacillota</taxon>
        <taxon>Clostridia</taxon>
        <taxon>Lachnospirales</taxon>
        <taxon>Lachnospiraceae</taxon>
        <taxon>Lachnospiraceae incertae sedis</taxon>
        <taxon>Candidatus Pullilachnospira</taxon>
    </lineage>
</organism>
<name>A0A9D1NTQ6_9FIRM</name>
<dbReference type="SUPFAM" id="SSF56784">
    <property type="entry name" value="HAD-like"/>
    <property type="match status" value="1"/>
</dbReference>
<dbReference type="NCBIfam" id="TIGR01549">
    <property type="entry name" value="HAD-SF-IA-v1"/>
    <property type="match status" value="1"/>
</dbReference>
<dbReference type="InterPro" id="IPR006439">
    <property type="entry name" value="HAD-SF_hydro_IA"/>
</dbReference>
<dbReference type="Proteomes" id="UP000886723">
    <property type="component" value="Unassembled WGS sequence"/>
</dbReference>
<reference evidence="2" key="2">
    <citation type="journal article" date="2021" name="PeerJ">
        <title>Extensive microbial diversity within the chicken gut microbiome revealed by metagenomics and culture.</title>
        <authorList>
            <person name="Gilroy R."/>
            <person name="Ravi A."/>
            <person name="Getino M."/>
            <person name="Pursley I."/>
            <person name="Horton D.L."/>
            <person name="Alikhan N.F."/>
            <person name="Baker D."/>
            <person name="Gharbi K."/>
            <person name="Hall N."/>
            <person name="Watson M."/>
            <person name="Adriaenssens E.M."/>
            <person name="Foster-Nyarko E."/>
            <person name="Jarju S."/>
            <person name="Secka A."/>
            <person name="Antonio M."/>
            <person name="Oren A."/>
            <person name="Chaudhuri R.R."/>
            <person name="La Ragione R."/>
            <person name="Hildebrand F."/>
            <person name="Pallen M.J."/>
        </authorList>
    </citation>
    <scope>NUCLEOTIDE SEQUENCE</scope>
    <source>
        <strain evidence="2">ChiBcec2-4451</strain>
    </source>
</reference>
<evidence type="ECO:0000313" key="2">
    <source>
        <dbReference type="EMBL" id="HIV12322.1"/>
    </source>
</evidence>
<proteinExistence type="predicted"/>
<dbReference type="GO" id="GO:0016787">
    <property type="term" value="F:hydrolase activity"/>
    <property type="evidence" value="ECO:0007669"/>
    <property type="project" value="UniProtKB-KW"/>
</dbReference>
<evidence type="ECO:0000313" key="3">
    <source>
        <dbReference type="Proteomes" id="UP000886723"/>
    </source>
</evidence>
<protein>
    <submittedName>
        <fullName evidence="2">HAD-IA family hydrolase</fullName>
    </submittedName>
</protein>
<dbReference type="Gene3D" id="1.10.150.400">
    <property type="match status" value="1"/>
</dbReference>
<accession>A0A9D1NTQ6</accession>
<dbReference type="Gene3D" id="2.60.40.10">
    <property type="entry name" value="Immunoglobulins"/>
    <property type="match status" value="1"/>
</dbReference>
<sequence>MSGLKERLYEKIVRKNERVRRAYERYVIGHLAEHRSHRLKHWLVLLLLAWKYRPSQKERLHRIQLLGIKDGRGTIRMEKIFGAVCYNLYRSEDGVHYRFLAKTKKSRYKTGPLPPDTIFFYKFKVSMDGSFYSDFSEVLSVSTVADENLYWARKLAALKGGDIGAGKPEGQGKSGKGPKGRQTHGLRAEADPGGGASLSWDAAAGALHYNVYRAGEDGEFRFLAQTRQTRLLDDRIPPGLYSYRIKYTCDNRKYHDLGEAGPVKTQIPQPGAGGRLYEKGPESETSNRVSPMNFAKGLMPYPVISFDIFDTLIFRPFSVPSDLFVLVGERLDIMDFCEIRKNAEQQARNDAYLKRGNKEVTLLQIYGYVARETGIDAEEGARTEFETELSLCRPNPYMQTVYRLLAGQNKTLAAVSDMYLPEAWMRKLLVSCGYDQWDQVIVSCDYNCSKRNGGLFDILTDRYEGQEIVHVGDNPHSDYESARKKGMAARLYQNVNEAGNGYRALGMSHLAGSAYRGVVNARLHSGMERFSPYYEVGYVYTGIYVMGFCQWIYRYAREHHLDKILFLAREGDLYRKVFTQMYPDFPTEYVLWSRVPVVKTTVEKNRHPYLLQLVHHKANALYKSRVGTLFDRVGIGELKKYFPKYRLHDREYLTPANEKVVYSLLVDHWQELCGCYRADQEAVRDYLTRMLAGSRRAAVVDVGWSGNNVLQVRYLVEEVYHLDCRISCLLAAARNVNDTYMAAMMQKRQVETYLFSSLDNKGLHDLHQAGNHHLNSFFFEILTQSCTPTFLGFDREGRILYDIPEAENYAHNREIHRGCLDFVRDYTGWFQDFPYMLDISGHDAYMPFLHFAGHLSWLRKYFGGYIFGRDLFATQDGAVMESVRRVMEKAKLWEEEKH</sequence>
<gene>
    <name evidence="2" type="ORF">IAA63_04170</name>
</gene>
<keyword evidence="2" id="KW-0378">Hydrolase</keyword>
<dbReference type="EMBL" id="DVON01000087">
    <property type="protein sequence ID" value="HIV12322.1"/>
    <property type="molecule type" value="Genomic_DNA"/>
</dbReference>
<reference evidence="2" key="1">
    <citation type="submission" date="2020-10" db="EMBL/GenBank/DDBJ databases">
        <authorList>
            <person name="Gilroy R."/>
        </authorList>
    </citation>
    <scope>NUCLEOTIDE SEQUENCE</scope>
    <source>
        <strain evidence="2">ChiBcec2-4451</strain>
    </source>
</reference>
<feature type="compositionally biased region" description="Gly residues" evidence="1">
    <location>
        <begin position="165"/>
        <end position="175"/>
    </location>
</feature>
<feature type="region of interest" description="Disordered" evidence="1">
    <location>
        <begin position="260"/>
        <end position="288"/>
    </location>
</feature>
<dbReference type="InterPro" id="IPR013783">
    <property type="entry name" value="Ig-like_fold"/>
</dbReference>
<comment type="caution">
    <text evidence="2">The sequence shown here is derived from an EMBL/GenBank/DDBJ whole genome shotgun (WGS) entry which is preliminary data.</text>
</comment>
<evidence type="ECO:0000256" key="1">
    <source>
        <dbReference type="SAM" id="MobiDB-lite"/>
    </source>
</evidence>
<dbReference type="Gene3D" id="3.40.50.1000">
    <property type="entry name" value="HAD superfamily/HAD-like"/>
    <property type="match status" value="1"/>
</dbReference>
<dbReference type="AlphaFoldDB" id="A0A9D1NTQ6"/>